<proteinExistence type="predicted"/>
<dbReference type="Proteomes" id="UP000054477">
    <property type="component" value="Unassembled WGS sequence"/>
</dbReference>
<organism evidence="1 2">
    <name type="scientific">Laccaria amethystina LaAM-08-1</name>
    <dbReference type="NCBI Taxonomy" id="1095629"/>
    <lineage>
        <taxon>Eukaryota</taxon>
        <taxon>Fungi</taxon>
        <taxon>Dikarya</taxon>
        <taxon>Basidiomycota</taxon>
        <taxon>Agaricomycotina</taxon>
        <taxon>Agaricomycetes</taxon>
        <taxon>Agaricomycetidae</taxon>
        <taxon>Agaricales</taxon>
        <taxon>Agaricineae</taxon>
        <taxon>Hydnangiaceae</taxon>
        <taxon>Laccaria</taxon>
    </lineage>
</organism>
<sequence>VLHDLRLFWIPIYAVKPLHKTVHKTVDSLDLPWLILHDIRLIWIPIYAVKPLHKTIHETVDSL</sequence>
<gene>
    <name evidence="1" type="ORF">K443DRAFT_114216</name>
</gene>
<name>A0A0C9WHZ0_9AGAR</name>
<protein>
    <submittedName>
        <fullName evidence="1">Uncharacterized protein</fullName>
    </submittedName>
</protein>
<accession>A0A0C9WHZ0</accession>
<dbReference type="AlphaFoldDB" id="A0A0C9WHZ0"/>
<dbReference type="HOGENOM" id="CLU_162828_1_0_1"/>
<keyword evidence="2" id="KW-1185">Reference proteome</keyword>
<dbReference type="EMBL" id="KN838945">
    <property type="protein sequence ID" value="KIJ92029.1"/>
    <property type="molecule type" value="Genomic_DNA"/>
</dbReference>
<evidence type="ECO:0000313" key="2">
    <source>
        <dbReference type="Proteomes" id="UP000054477"/>
    </source>
</evidence>
<reference evidence="1 2" key="1">
    <citation type="submission" date="2014-04" db="EMBL/GenBank/DDBJ databases">
        <authorList>
            <consortium name="DOE Joint Genome Institute"/>
            <person name="Kuo A."/>
            <person name="Kohler A."/>
            <person name="Nagy L.G."/>
            <person name="Floudas D."/>
            <person name="Copeland A."/>
            <person name="Barry K.W."/>
            <person name="Cichocki N."/>
            <person name="Veneault-Fourrey C."/>
            <person name="LaButti K."/>
            <person name="Lindquist E.A."/>
            <person name="Lipzen A."/>
            <person name="Lundell T."/>
            <person name="Morin E."/>
            <person name="Murat C."/>
            <person name="Sun H."/>
            <person name="Tunlid A."/>
            <person name="Henrissat B."/>
            <person name="Grigoriev I.V."/>
            <person name="Hibbett D.S."/>
            <person name="Martin F."/>
            <person name="Nordberg H.P."/>
            <person name="Cantor M.N."/>
            <person name="Hua S.X."/>
        </authorList>
    </citation>
    <scope>NUCLEOTIDE SEQUENCE [LARGE SCALE GENOMIC DNA]</scope>
    <source>
        <strain evidence="1 2">LaAM-08-1</strain>
    </source>
</reference>
<feature type="non-terminal residue" evidence="1">
    <location>
        <position position="63"/>
    </location>
</feature>
<evidence type="ECO:0000313" key="1">
    <source>
        <dbReference type="EMBL" id="KIJ92029.1"/>
    </source>
</evidence>
<reference evidence="2" key="2">
    <citation type="submission" date="2015-01" db="EMBL/GenBank/DDBJ databases">
        <title>Evolutionary Origins and Diversification of the Mycorrhizal Mutualists.</title>
        <authorList>
            <consortium name="DOE Joint Genome Institute"/>
            <consortium name="Mycorrhizal Genomics Consortium"/>
            <person name="Kohler A."/>
            <person name="Kuo A."/>
            <person name="Nagy L.G."/>
            <person name="Floudas D."/>
            <person name="Copeland A."/>
            <person name="Barry K.W."/>
            <person name="Cichocki N."/>
            <person name="Veneault-Fourrey C."/>
            <person name="LaButti K."/>
            <person name="Lindquist E.A."/>
            <person name="Lipzen A."/>
            <person name="Lundell T."/>
            <person name="Morin E."/>
            <person name="Murat C."/>
            <person name="Riley R."/>
            <person name="Ohm R."/>
            <person name="Sun H."/>
            <person name="Tunlid A."/>
            <person name="Henrissat B."/>
            <person name="Grigoriev I.V."/>
            <person name="Hibbett D.S."/>
            <person name="Martin F."/>
        </authorList>
    </citation>
    <scope>NUCLEOTIDE SEQUENCE [LARGE SCALE GENOMIC DNA]</scope>
    <source>
        <strain evidence="2">LaAM-08-1</strain>
    </source>
</reference>